<dbReference type="InterPro" id="IPR043717">
    <property type="entry name" value="DUF5658"/>
</dbReference>
<name>A0ABD5W738_9EURY</name>
<feature type="transmembrane region" description="Helical" evidence="1">
    <location>
        <begin position="23"/>
        <end position="49"/>
    </location>
</feature>
<organism evidence="3 5">
    <name type="scientific">Halovenus salina</name>
    <dbReference type="NCBI Taxonomy" id="1510225"/>
    <lineage>
        <taxon>Archaea</taxon>
        <taxon>Methanobacteriati</taxon>
        <taxon>Methanobacteriota</taxon>
        <taxon>Stenosarchaea group</taxon>
        <taxon>Halobacteria</taxon>
        <taxon>Halobacteriales</taxon>
        <taxon>Haloarculaceae</taxon>
        <taxon>Halovenus</taxon>
    </lineage>
</organism>
<dbReference type="Pfam" id="PF18902">
    <property type="entry name" value="DUF5658"/>
    <property type="match status" value="1"/>
</dbReference>
<dbReference type="EMBL" id="JBHSZI010000005">
    <property type="protein sequence ID" value="MFC7060048.1"/>
    <property type="molecule type" value="Genomic_DNA"/>
</dbReference>
<feature type="domain" description="DUF5658" evidence="2">
    <location>
        <begin position="29"/>
        <end position="129"/>
    </location>
</feature>
<sequence>MGGSRALPLSGEGALGDDRIKRFWGLGLIAVFLHGVADPVITYITVSVYDVGREANPWLATHLEKGATSFLLVHAQLYLIIFGIFAAFTWLFYRGTDSEREQIYKLSLVLWSLIILWGAFIVGNNLFVLADGIGF</sequence>
<feature type="transmembrane region" description="Helical" evidence="1">
    <location>
        <begin position="69"/>
        <end position="93"/>
    </location>
</feature>
<evidence type="ECO:0000313" key="5">
    <source>
        <dbReference type="Proteomes" id="UP001596445"/>
    </source>
</evidence>
<feature type="transmembrane region" description="Helical" evidence="1">
    <location>
        <begin position="105"/>
        <end position="130"/>
    </location>
</feature>
<dbReference type="EMBL" id="JBHSZI010000005">
    <property type="protein sequence ID" value="MFC7059981.1"/>
    <property type="molecule type" value="Genomic_DNA"/>
</dbReference>
<proteinExistence type="predicted"/>
<reference evidence="3" key="1">
    <citation type="journal article" date="2014" name="Int. J. Syst. Evol. Microbiol.">
        <title>Complete genome sequence of Corynebacterium casei LMG S-19264T (=DSM 44701T), isolated from a smear-ripened cheese.</title>
        <authorList>
            <consortium name="US DOE Joint Genome Institute (JGI-PGF)"/>
            <person name="Walter F."/>
            <person name="Albersmeier A."/>
            <person name="Kalinowski J."/>
            <person name="Ruckert C."/>
        </authorList>
    </citation>
    <scope>NUCLEOTIDE SEQUENCE [LARGE SCALE GENOMIC DNA]</scope>
    <source>
        <strain evidence="3">CGMCC 1.12553</strain>
    </source>
</reference>
<dbReference type="GeneID" id="76632399"/>
<evidence type="ECO:0000313" key="3">
    <source>
        <dbReference type="EMBL" id="MFC7059981.1"/>
    </source>
</evidence>
<gene>
    <name evidence="3" type="ORF">ACFQQG_19415</name>
    <name evidence="4" type="ORF">ACFQQG_19850</name>
</gene>
<keyword evidence="1" id="KW-1133">Transmembrane helix</keyword>
<evidence type="ECO:0000256" key="1">
    <source>
        <dbReference type="SAM" id="Phobius"/>
    </source>
</evidence>
<reference evidence="3" key="3">
    <citation type="submission" date="2024-09" db="EMBL/GenBank/DDBJ databases">
        <authorList>
            <person name="Sun Q."/>
        </authorList>
    </citation>
    <scope>NUCLEOTIDE SEQUENCE</scope>
    <source>
        <strain evidence="3">CGMCC 1.12553</strain>
    </source>
</reference>
<keyword evidence="1" id="KW-0812">Transmembrane</keyword>
<dbReference type="RefSeq" id="WP_267164458.1">
    <property type="nucleotide sequence ID" value="NZ_CP112975.1"/>
</dbReference>
<dbReference type="AlphaFoldDB" id="A0ABD5W738"/>
<protein>
    <recommendedName>
        <fullName evidence="2">DUF5658 domain-containing protein</fullName>
    </recommendedName>
</protein>
<accession>A0ABD5W738</accession>
<dbReference type="Proteomes" id="UP001596445">
    <property type="component" value="Unassembled WGS sequence"/>
</dbReference>
<keyword evidence="5" id="KW-1185">Reference proteome</keyword>
<keyword evidence="1" id="KW-0472">Membrane</keyword>
<comment type="caution">
    <text evidence="3">The sequence shown here is derived from an EMBL/GenBank/DDBJ whole genome shotgun (WGS) entry which is preliminary data.</text>
</comment>
<reference evidence="5" key="2">
    <citation type="journal article" date="2019" name="Int. J. Syst. Evol. Microbiol.">
        <title>The Global Catalogue of Microorganisms (GCM) 10K type strain sequencing project: providing services to taxonomists for standard genome sequencing and annotation.</title>
        <authorList>
            <consortium name="The Broad Institute Genomics Platform"/>
            <consortium name="The Broad Institute Genome Sequencing Center for Infectious Disease"/>
            <person name="Wu L."/>
            <person name="Ma J."/>
        </authorList>
    </citation>
    <scope>NUCLEOTIDE SEQUENCE [LARGE SCALE GENOMIC DNA]</scope>
    <source>
        <strain evidence="5">JCM 30072</strain>
    </source>
</reference>
<evidence type="ECO:0000259" key="2">
    <source>
        <dbReference type="Pfam" id="PF18902"/>
    </source>
</evidence>
<evidence type="ECO:0000313" key="4">
    <source>
        <dbReference type="EMBL" id="MFC7060048.1"/>
    </source>
</evidence>